<dbReference type="SMR" id="A0A1J6JFY4"/>
<dbReference type="Proteomes" id="UP000187609">
    <property type="component" value="Unassembled WGS sequence"/>
</dbReference>
<feature type="non-terminal residue" evidence="1">
    <location>
        <position position="98"/>
    </location>
</feature>
<sequence length="98" mass="11037">MNLGRYSDVNVVLARISPRNSEAEVLQSLLSDLACESIHITDNFVDRVLYRFKDDGKSALGSFRWAQSHPGYNPSPELYDKLVDILGKMKKNGKDAHI</sequence>
<accession>A0A1J6JFY4</accession>
<dbReference type="Gramene" id="OIT05929">
    <property type="protein sequence ID" value="OIT05929"/>
    <property type="gene ID" value="A4A49_54832"/>
</dbReference>
<organism evidence="1 2">
    <name type="scientific">Nicotiana attenuata</name>
    <name type="common">Coyote tobacco</name>
    <dbReference type="NCBI Taxonomy" id="49451"/>
    <lineage>
        <taxon>Eukaryota</taxon>
        <taxon>Viridiplantae</taxon>
        <taxon>Streptophyta</taxon>
        <taxon>Embryophyta</taxon>
        <taxon>Tracheophyta</taxon>
        <taxon>Spermatophyta</taxon>
        <taxon>Magnoliopsida</taxon>
        <taxon>eudicotyledons</taxon>
        <taxon>Gunneridae</taxon>
        <taxon>Pentapetalae</taxon>
        <taxon>asterids</taxon>
        <taxon>lamiids</taxon>
        <taxon>Solanales</taxon>
        <taxon>Solanaceae</taxon>
        <taxon>Nicotianoideae</taxon>
        <taxon>Nicotianeae</taxon>
        <taxon>Nicotiana</taxon>
    </lineage>
</organism>
<dbReference type="InterPro" id="IPR011990">
    <property type="entry name" value="TPR-like_helical_dom_sf"/>
</dbReference>
<name>A0A1J6JFY4_NICAT</name>
<keyword evidence="2" id="KW-1185">Reference proteome</keyword>
<comment type="caution">
    <text evidence="1">The sequence shown here is derived from an EMBL/GenBank/DDBJ whole genome shotgun (WGS) entry which is preliminary data.</text>
</comment>
<reference evidence="1" key="1">
    <citation type="submission" date="2016-11" db="EMBL/GenBank/DDBJ databases">
        <title>The genome of Nicotiana attenuata.</title>
        <authorList>
            <person name="Xu S."/>
            <person name="Brockmoeller T."/>
            <person name="Gaquerel E."/>
            <person name="Navarro A."/>
            <person name="Kuhl H."/>
            <person name="Gase K."/>
            <person name="Ling Z."/>
            <person name="Zhou W."/>
            <person name="Kreitzer C."/>
            <person name="Stanke M."/>
            <person name="Tang H."/>
            <person name="Lyons E."/>
            <person name="Pandey P."/>
            <person name="Pandey S.P."/>
            <person name="Timmermann B."/>
            <person name="Baldwin I.T."/>
        </authorList>
    </citation>
    <scope>NUCLEOTIDE SEQUENCE [LARGE SCALE GENOMIC DNA]</scope>
    <source>
        <strain evidence="1">UT</strain>
    </source>
</reference>
<gene>
    <name evidence="1" type="ORF">A4A49_54832</name>
</gene>
<evidence type="ECO:0000313" key="1">
    <source>
        <dbReference type="EMBL" id="OIT05929.1"/>
    </source>
</evidence>
<evidence type="ECO:0000313" key="2">
    <source>
        <dbReference type="Proteomes" id="UP000187609"/>
    </source>
</evidence>
<dbReference type="AlphaFoldDB" id="A0A1J6JFY4"/>
<proteinExistence type="predicted"/>
<dbReference type="EMBL" id="MJEQ01037184">
    <property type="protein sequence ID" value="OIT05929.1"/>
    <property type="molecule type" value="Genomic_DNA"/>
</dbReference>
<protein>
    <submittedName>
        <fullName evidence="1">Pentatricopeptide repeat-containing protein, mitochondrial</fullName>
    </submittedName>
</protein>
<dbReference type="STRING" id="49451.A0A1J6JFY4"/>
<dbReference type="Gene3D" id="1.25.40.10">
    <property type="entry name" value="Tetratricopeptide repeat domain"/>
    <property type="match status" value="1"/>
</dbReference>